<keyword evidence="1" id="KW-0575">Peroxidase</keyword>
<dbReference type="EMBL" id="JACBZF010000004">
    <property type="protein sequence ID" value="NYH96021.1"/>
    <property type="molecule type" value="Genomic_DNA"/>
</dbReference>
<protein>
    <submittedName>
        <fullName evidence="1">Alkylhydroperoxidase family enzyme</fullName>
    </submittedName>
</protein>
<evidence type="ECO:0000313" key="2">
    <source>
        <dbReference type="Proteomes" id="UP000522081"/>
    </source>
</evidence>
<dbReference type="GO" id="GO:0004601">
    <property type="term" value="F:peroxidase activity"/>
    <property type="evidence" value="ECO:0007669"/>
    <property type="project" value="UniProtKB-KW"/>
</dbReference>
<keyword evidence="2" id="KW-1185">Reference proteome</keyword>
<dbReference type="InterPro" id="IPR029032">
    <property type="entry name" value="AhpD-like"/>
</dbReference>
<evidence type="ECO:0000313" key="1">
    <source>
        <dbReference type="EMBL" id="NYH96021.1"/>
    </source>
</evidence>
<keyword evidence="1" id="KW-0560">Oxidoreductase</keyword>
<dbReference type="SUPFAM" id="SSF69118">
    <property type="entry name" value="AhpD-like"/>
    <property type="match status" value="1"/>
</dbReference>
<dbReference type="AlphaFoldDB" id="A0A7Z0BTH7"/>
<organism evidence="1 2">
    <name type="scientific">Novosphingobium marinum</name>
    <dbReference type="NCBI Taxonomy" id="1514948"/>
    <lineage>
        <taxon>Bacteria</taxon>
        <taxon>Pseudomonadati</taxon>
        <taxon>Pseudomonadota</taxon>
        <taxon>Alphaproteobacteria</taxon>
        <taxon>Sphingomonadales</taxon>
        <taxon>Sphingomonadaceae</taxon>
        <taxon>Novosphingobium</taxon>
    </lineage>
</organism>
<name>A0A7Z0BTH7_9SPHN</name>
<dbReference type="Gene3D" id="1.20.1290.10">
    <property type="entry name" value="AhpD-like"/>
    <property type="match status" value="1"/>
</dbReference>
<dbReference type="RefSeq" id="WP_179407876.1">
    <property type="nucleotide sequence ID" value="NZ_BMGF01000004.1"/>
</dbReference>
<gene>
    <name evidence="1" type="ORF">FHS75_002353</name>
</gene>
<dbReference type="Proteomes" id="UP000522081">
    <property type="component" value="Unassembled WGS sequence"/>
</dbReference>
<reference evidence="1 2" key="1">
    <citation type="submission" date="2020-07" db="EMBL/GenBank/DDBJ databases">
        <title>Genomic Encyclopedia of Type Strains, Phase IV (KMG-IV): sequencing the most valuable type-strain genomes for metagenomic binning, comparative biology and taxonomic classification.</title>
        <authorList>
            <person name="Goeker M."/>
        </authorList>
    </citation>
    <scope>NUCLEOTIDE SEQUENCE [LARGE SCALE GENOMIC DNA]</scope>
    <source>
        <strain evidence="1 2">DSM 29043</strain>
    </source>
</reference>
<sequence>MRVDLEMKPGQPMPDLSEKYMPELARAGGAFGLAPYRHSKLPLRMFEACRIATAVINGCIVCKNWRAERDCSYLGCDVSRLGEAPDEAMYEAVLAGDLSTLTEREQLAVRYSQRMGTEPEALAADEDFWTEFKSQFTDEEIVDLTYSVAAWMALGRVTHVLGVDVACRLPTHEKQAA</sequence>
<comment type="caution">
    <text evidence="1">The sequence shown here is derived from an EMBL/GenBank/DDBJ whole genome shotgun (WGS) entry which is preliminary data.</text>
</comment>
<accession>A0A7Z0BTH7</accession>
<proteinExistence type="predicted"/>